<dbReference type="AlphaFoldDB" id="F4BZ61"/>
<keyword evidence="5" id="KW-1185">Reference proteome</keyword>
<dbReference type="GO" id="GO:0004803">
    <property type="term" value="F:transposase activity"/>
    <property type="evidence" value="ECO:0007669"/>
    <property type="project" value="InterPro"/>
</dbReference>
<reference evidence="4 5" key="1">
    <citation type="journal article" date="2011" name="J. Bacteriol.">
        <title>Complete genome sequence of Methanosaeta concilii, a specialist in aceticlastic methanogenesis.</title>
        <authorList>
            <person name="Barber R.D."/>
            <person name="Zhang L."/>
            <person name="Harnack M."/>
            <person name="Olson M.V."/>
            <person name="Kaul R."/>
            <person name="Ingram-Smith C."/>
            <person name="Smith K.S."/>
        </authorList>
    </citation>
    <scope>NUCLEOTIDE SEQUENCE [LARGE SCALE GENOMIC DNA]</scope>
    <source>
        <strain evidence="5">ATCC 5969 / DSM 3671 / JCM 10134 / NBRC 103675 / OCM 69 / GP-6</strain>
    </source>
</reference>
<name>F4BZ61_METSG</name>
<dbReference type="Proteomes" id="UP000007807">
    <property type="component" value="Chromosome"/>
</dbReference>
<dbReference type="GO" id="GO:0003677">
    <property type="term" value="F:DNA binding"/>
    <property type="evidence" value="ECO:0007669"/>
    <property type="project" value="UniProtKB-KW"/>
</dbReference>
<accession>F4BZ61</accession>
<dbReference type="InParanoid" id="F4BZ61"/>
<evidence type="ECO:0000256" key="2">
    <source>
        <dbReference type="ARBA" id="ARBA00023125"/>
    </source>
</evidence>
<dbReference type="EMBL" id="CP002565">
    <property type="protein sequence ID" value="AEB67760.1"/>
    <property type="molecule type" value="Genomic_DNA"/>
</dbReference>
<sequence length="125" mass="14877">MRAVLKNIPKKEKKEVAYMLKDAIEDEFKMQELAVILDDKGFKKSADTIDSFRFDLWNYKSFPRSHWKRIRTTNVLERINKELKRRSRVAGAYSNDQSLLRVAVCIMMDINEDWITGKRYLSLEE</sequence>
<dbReference type="HOGENOM" id="CLU_036805_6_3_2"/>
<evidence type="ECO:0000256" key="1">
    <source>
        <dbReference type="ARBA" id="ARBA00022578"/>
    </source>
</evidence>
<dbReference type="PANTHER" id="PTHR33217:SF7">
    <property type="entry name" value="TRANSPOSASE FOR INSERTION SEQUENCE ELEMENT IS1081"/>
    <property type="match status" value="1"/>
</dbReference>
<dbReference type="InterPro" id="IPR001207">
    <property type="entry name" value="Transposase_mutator"/>
</dbReference>
<dbReference type="PANTHER" id="PTHR33217">
    <property type="entry name" value="TRANSPOSASE FOR INSERTION SEQUENCE ELEMENT IS1081"/>
    <property type="match status" value="1"/>
</dbReference>
<protein>
    <submittedName>
        <fullName evidence="4">Conserved domain protein</fullName>
    </submittedName>
</protein>
<keyword evidence="2" id="KW-0238">DNA-binding</keyword>
<dbReference type="GO" id="GO:0006313">
    <property type="term" value="P:DNA transposition"/>
    <property type="evidence" value="ECO:0007669"/>
    <property type="project" value="InterPro"/>
</dbReference>
<evidence type="ECO:0000256" key="3">
    <source>
        <dbReference type="ARBA" id="ARBA00023172"/>
    </source>
</evidence>
<dbReference type="Pfam" id="PF00872">
    <property type="entry name" value="Transposase_mut"/>
    <property type="match status" value="1"/>
</dbReference>
<gene>
    <name evidence="4" type="ordered locus">MCON_1007</name>
</gene>
<evidence type="ECO:0000313" key="5">
    <source>
        <dbReference type="Proteomes" id="UP000007807"/>
    </source>
</evidence>
<dbReference type="KEGG" id="mcj:MCON_1007"/>
<keyword evidence="3" id="KW-0233">DNA recombination</keyword>
<organism evidence="4 5">
    <name type="scientific">Methanothrix soehngenii (strain ATCC 5969 / DSM 3671 / JCM 10134 / NBRC 103675 / OCM 69 / GP-6)</name>
    <name type="common">Methanosaeta concilii</name>
    <dbReference type="NCBI Taxonomy" id="990316"/>
    <lineage>
        <taxon>Archaea</taxon>
        <taxon>Methanobacteriati</taxon>
        <taxon>Methanobacteriota</taxon>
        <taxon>Stenosarchaea group</taxon>
        <taxon>Methanomicrobia</taxon>
        <taxon>Methanotrichales</taxon>
        <taxon>Methanotrichaceae</taxon>
        <taxon>Methanothrix</taxon>
    </lineage>
</organism>
<evidence type="ECO:0000313" key="4">
    <source>
        <dbReference type="EMBL" id="AEB67760.1"/>
    </source>
</evidence>
<proteinExistence type="predicted"/>
<keyword evidence="1" id="KW-0815">Transposition</keyword>